<comment type="catalytic activity">
    <reaction evidence="9">
        <text>adenosine + phosphate = alpha-D-ribose 1-phosphate + adenine</text>
        <dbReference type="Rhea" id="RHEA:27642"/>
        <dbReference type="ChEBI" id="CHEBI:16335"/>
        <dbReference type="ChEBI" id="CHEBI:16708"/>
        <dbReference type="ChEBI" id="CHEBI:43474"/>
        <dbReference type="ChEBI" id="CHEBI:57720"/>
        <dbReference type="EC" id="2.4.2.1"/>
    </reaction>
    <physiologicalReaction direction="left-to-right" evidence="9">
        <dbReference type="Rhea" id="RHEA:27643"/>
    </physiologicalReaction>
</comment>
<evidence type="ECO:0000256" key="4">
    <source>
        <dbReference type="ARBA" id="ARBA00022679"/>
    </source>
</evidence>
<evidence type="ECO:0000256" key="7">
    <source>
        <dbReference type="ARBA" id="ARBA00022833"/>
    </source>
</evidence>
<evidence type="ECO:0000256" key="5">
    <source>
        <dbReference type="ARBA" id="ARBA00022723"/>
    </source>
</evidence>
<comment type="catalytic activity">
    <reaction evidence="8">
        <text>adenosine + H2O + H(+) = inosine + NH4(+)</text>
        <dbReference type="Rhea" id="RHEA:24408"/>
        <dbReference type="ChEBI" id="CHEBI:15377"/>
        <dbReference type="ChEBI" id="CHEBI:15378"/>
        <dbReference type="ChEBI" id="CHEBI:16335"/>
        <dbReference type="ChEBI" id="CHEBI:17596"/>
        <dbReference type="ChEBI" id="CHEBI:28938"/>
        <dbReference type="EC" id="3.5.4.4"/>
    </reaction>
    <physiologicalReaction direction="left-to-right" evidence="8">
        <dbReference type="Rhea" id="RHEA:24409"/>
    </physiologicalReaction>
</comment>
<accession>B8HLN9</accession>
<keyword evidence="4" id="KW-0808">Transferase</keyword>
<proteinExistence type="inferred from homology"/>
<comment type="function">
    <text evidence="2">Purine nucleoside enzyme that catalyzes the phosphorolysis of adenosine and inosine nucleosides, yielding D-ribose 1-phosphate and the respective free bases, adenine and hypoxanthine. Also catalyzes the phosphorolysis of S-methyl-5'-thioadenosine into adenine and S-methyl-5-thio-alpha-D-ribose 1-phosphate. Also has adenosine deaminase activity.</text>
</comment>
<keyword evidence="6" id="KW-0378">Hydrolase</keyword>
<name>B8HLN9_CYAP4</name>
<comment type="catalytic activity">
    <reaction evidence="1">
        <text>inosine + phosphate = alpha-D-ribose 1-phosphate + hypoxanthine</text>
        <dbReference type="Rhea" id="RHEA:27646"/>
        <dbReference type="ChEBI" id="CHEBI:17368"/>
        <dbReference type="ChEBI" id="CHEBI:17596"/>
        <dbReference type="ChEBI" id="CHEBI:43474"/>
        <dbReference type="ChEBI" id="CHEBI:57720"/>
        <dbReference type="EC" id="2.4.2.1"/>
    </reaction>
    <physiologicalReaction direction="left-to-right" evidence="1">
        <dbReference type="Rhea" id="RHEA:27647"/>
    </physiologicalReaction>
</comment>
<evidence type="ECO:0000256" key="2">
    <source>
        <dbReference type="ARBA" id="ARBA00003215"/>
    </source>
</evidence>
<dbReference type="NCBIfam" id="TIGR00726">
    <property type="entry name" value="peptidoglycan editing factor PgeF"/>
    <property type="match status" value="1"/>
</dbReference>
<evidence type="ECO:0000256" key="9">
    <source>
        <dbReference type="ARBA" id="ARBA00048968"/>
    </source>
</evidence>
<evidence type="ECO:0000256" key="8">
    <source>
        <dbReference type="ARBA" id="ARBA00047989"/>
    </source>
</evidence>
<dbReference type="OrthoDB" id="4279at2"/>
<dbReference type="HOGENOM" id="CLU_065784_2_0_3"/>
<evidence type="ECO:0000256" key="1">
    <source>
        <dbReference type="ARBA" id="ARBA00000553"/>
    </source>
</evidence>
<dbReference type="EMBL" id="CP001344">
    <property type="protein sequence ID" value="ACL43527.1"/>
    <property type="molecule type" value="Genomic_DNA"/>
</dbReference>
<dbReference type="eggNOG" id="COG1496">
    <property type="taxonomic scope" value="Bacteria"/>
</dbReference>
<dbReference type="GO" id="GO:0016787">
    <property type="term" value="F:hydrolase activity"/>
    <property type="evidence" value="ECO:0007669"/>
    <property type="project" value="UniProtKB-KW"/>
</dbReference>
<dbReference type="SUPFAM" id="SSF64438">
    <property type="entry name" value="CNF1/YfiH-like putative cysteine hydrolases"/>
    <property type="match status" value="1"/>
</dbReference>
<gene>
    <name evidence="12" type="ordered locus">Cyan7425_1144</name>
</gene>
<dbReference type="InterPro" id="IPR038371">
    <property type="entry name" value="Cu_polyphenol_OxRdtase_sf"/>
</dbReference>
<sequence length="282" mass="31707">MDSWQWQTWEGRPYLTCRLLEPWSHGFFTQHFWPDPPDRLVEALHPQAHVYRVRQVHGNRVLSVADILAHQSQYATEAEEVSSAFPDADGLLTHGGDQAVWVCSADCTPVLIADRQTGQVAAIHAGWRGTAARIVPTAIAQLEAQGSQRQDLLFALGPAIAGEVYQVAIEVAVKVGITVLDPQILTELDPHQQPEKILNLLQQYNDPPILADDTPGRVRLDVRRINQLQLEQLGINSEQIAIAPHCTYQQEEHFFSYRRDPRKQVQWSGIVSKKMEATSECD</sequence>
<evidence type="ECO:0000256" key="11">
    <source>
        <dbReference type="RuleBase" id="RU361274"/>
    </source>
</evidence>
<dbReference type="PANTHER" id="PTHR30616">
    <property type="entry name" value="UNCHARACTERIZED PROTEIN YFIH"/>
    <property type="match status" value="1"/>
</dbReference>
<dbReference type="CDD" id="cd16833">
    <property type="entry name" value="YfiH"/>
    <property type="match status" value="1"/>
</dbReference>
<comment type="similarity">
    <text evidence="3 11">Belongs to the purine nucleoside phosphorylase YfiH/LACC1 family.</text>
</comment>
<dbReference type="KEGG" id="cyn:Cyan7425_1144"/>
<organism evidence="12">
    <name type="scientific">Cyanothece sp. (strain PCC 7425 / ATCC 29141)</name>
    <dbReference type="NCBI Taxonomy" id="395961"/>
    <lineage>
        <taxon>Bacteria</taxon>
        <taxon>Bacillati</taxon>
        <taxon>Cyanobacteriota</taxon>
        <taxon>Cyanophyceae</taxon>
        <taxon>Gomontiellales</taxon>
        <taxon>Cyanothecaceae</taxon>
        <taxon>Cyanothece</taxon>
    </lineage>
</organism>
<evidence type="ECO:0000313" key="12">
    <source>
        <dbReference type="EMBL" id="ACL43527.1"/>
    </source>
</evidence>
<dbReference type="GO" id="GO:0017061">
    <property type="term" value="F:S-methyl-5-thioadenosine phosphorylase activity"/>
    <property type="evidence" value="ECO:0007669"/>
    <property type="project" value="UniProtKB-EC"/>
</dbReference>
<dbReference type="GO" id="GO:0005507">
    <property type="term" value="F:copper ion binding"/>
    <property type="evidence" value="ECO:0007669"/>
    <property type="project" value="TreeGrafter"/>
</dbReference>
<keyword evidence="5" id="KW-0479">Metal-binding</keyword>
<evidence type="ECO:0000256" key="10">
    <source>
        <dbReference type="ARBA" id="ARBA00049893"/>
    </source>
</evidence>
<dbReference type="Gene3D" id="3.60.140.10">
    <property type="entry name" value="CNF1/YfiH-like putative cysteine hydrolases"/>
    <property type="match status" value="1"/>
</dbReference>
<protein>
    <recommendedName>
        <fullName evidence="11">Purine nucleoside phosphorylase</fullName>
    </recommendedName>
</protein>
<evidence type="ECO:0000256" key="6">
    <source>
        <dbReference type="ARBA" id="ARBA00022801"/>
    </source>
</evidence>
<evidence type="ECO:0000256" key="3">
    <source>
        <dbReference type="ARBA" id="ARBA00007353"/>
    </source>
</evidence>
<comment type="catalytic activity">
    <reaction evidence="10">
        <text>S-methyl-5'-thioadenosine + phosphate = 5-(methylsulfanyl)-alpha-D-ribose 1-phosphate + adenine</text>
        <dbReference type="Rhea" id="RHEA:11852"/>
        <dbReference type="ChEBI" id="CHEBI:16708"/>
        <dbReference type="ChEBI" id="CHEBI:17509"/>
        <dbReference type="ChEBI" id="CHEBI:43474"/>
        <dbReference type="ChEBI" id="CHEBI:58533"/>
        <dbReference type="EC" id="2.4.2.28"/>
    </reaction>
    <physiologicalReaction direction="left-to-right" evidence="10">
        <dbReference type="Rhea" id="RHEA:11853"/>
    </physiologicalReaction>
</comment>
<dbReference type="AlphaFoldDB" id="B8HLN9"/>
<dbReference type="Pfam" id="PF02578">
    <property type="entry name" value="Cu-oxidase_4"/>
    <property type="match status" value="1"/>
</dbReference>
<reference evidence="12" key="1">
    <citation type="submission" date="2009-01" db="EMBL/GenBank/DDBJ databases">
        <title>Complete sequence of chromosome Cyanothece sp. PCC 7425.</title>
        <authorList>
            <consortium name="US DOE Joint Genome Institute"/>
            <person name="Lucas S."/>
            <person name="Copeland A."/>
            <person name="Lapidus A."/>
            <person name="Glavina del Rio T."/>
            <person name="Dalin E."/>
            <person name="Tice H."/>
            <person name="Bruce D."/>
            <person name="Goodwin L."/>
            <person name="Pitluck S."/>
            <person name="Sims D."/>
            <person name="Meineke L."/>
            <person name="Brettin T."/>
            <person name="Detter J.C."/>
            <person name="Han C."/>
            <person name="Larimer F."/>
            <person name="Land M."/>
            <person name="Hauser L."/>
            <person name="Kyrpides N."/>
            <person name="Ovchinnikova G."/>
            <person name="Liberton M."/>
            <person name="Stoeckel J."/>
            <person name="Banerjee A."/>
            <person name="Singh A."/>
            <person name="Page L."/>
            <person name="Sato H."/>
            <person name="Zhao L."/>
            <person name="Sherman L."/>
            <person name="Pakrasi H."/>
            <person name="Richardson P."/>
        </authorList>
    </citation>
    <scope>NUCLEOTIDE SEQUENCE</scope>
    <source>
        <strain evidence="12">PCC 7425</strain>
    </source>
</reference>
<dbReference type="InterPro" id="IPR003730">
    <property type="entry name" value="Cu_polyphenol_OxRdtase"/>
</dbReference>
<dbReference type="STRING" id="395961.Cyan7425_1144"/>
<dbReference type="PANTHER" id="PTHR30616:SF2">
    <property type="entry name" value="PURINE NUCLEOSIDE PHOSPHORYLASE LACC1"/>
    <property type="match status" value="1"/>
</dbReference>
<keyword evidence="7" id="KW-0862">Zinc</keyword>
<dbReference type="InterPro" id="IPR011324">
    <property type="entry name" value="Cytotoxic_necrot_fac-like_cat"/>
</dbReference>